<dbReference type="SUPFAM" id="SSF55073">
    <property type="entry name" value="Nucleotide cyclase"/>
    <property type="match status" value="1"/>
</dbReference>
<keyword evidence="1" id="KW-0472">Membrane</keyword>
<keyword evidence="1" id="KW-0812">Transmembrane</keyword>
<feature type="transmembrane region" description="Helical" evidence="1">
    <location>
        <begin position="311"/>
        <end position="332"/>
    </location>
</feature>
<dbReference type="InterPro" id="IPR001633">
    <property type="entry name" value="EAL_dom"/>
</dbReference>
<accession>A0ABY7YUA5</accession>
<feature type="domain" description="EAL" evidence="2">
    <location>
        <begin position="660"/>
        <end position="909"/>
    </location>
</feature>
<dbReference type="NCBIfam" id="TIGR00254">
    <property type="entry name" value="GGDEF"/>
    <property type="match status" value="1"/>
</dbReference>
<gene>
    <name evidence="4" type="ORF">PSQ90_10665</name>
</gene>
<evidence type="ECO:0000259" key="2">
    <source>
        <dbReference type="PROSITE" id="PS50883"/>
    </source>
</evidence>
<keyword evidence="5" id="KW-1185">Reference proteome</keyword>
<feature type="domain" description="GGDEF" evidence="3">
    <location>
        <begin position="521"/>
        <end position="651"/>
    </location>
</feature>
<evidence type="ECO:0000256" key="1">
    <source>
        <dbReference type="SAM" id="Phobius"/>
    </source>
</evidence>
<dbReference type="Gene3D" id="3.20.20.450">
    <property type="entry name" value="EAL domain"/>
    <property type="match status" value="1"/>
</dbReference>
<dbReference type="InterPro" id="IPR052155">
    <property type="entry name" value="Biofilm_reg_signaling"/>
</dbReference>
<evidence type="ECO:0000259" key="3">
    <source>
        <dbReference type="PROSITE" id="PS50887"/>
    </source>
</evidence>
<dbReference type="Gene3D" id="3.30.70.270">
    <property type="match status" value="1"/>
</dbReference>
<dbReference type="Proteomes" id="UP001222118">
    <property type="component" value="Chromosome"/>
</dbReference>
<dbReference type="SMART" id="SM01080">
    <property type="entry name" value="CHASE2"/>
    <property type="match status" value="1"/>
</dbReference>
<keyword evidence="1" id="KW-1133">Transmembrane helix</keyword>
<dbReference type="Pfam" id="PF00990">
    <property type="entry name" value="GGDEF"/>
    <property type="match status" value="1"/>
</dbReference>
<feature type="transmembrane region" description="Helical" evidence="1">
    <location>
        <begin position="338"/>
        <end position="357"/>
    </location>
</feature>
<dbReference type="Pfam" id="PF05226">
    <property type="entry name" value="CHASE2"/>
    <property type="match status" value="1"/>
</dbReference>
<dbReference type="PROSITE" id="PS50887">
    <property type="entry name" value="GGDEF"/>
    <property type="match status" value="1"/>
</dbReference>
<dbReference type="InterPro" id="IPR029787">
    <property type="entry name" value="Nucleotide_cyclase"/>
</dbReference>
<dbReference type="CDD" id="cd01949">
    <property type="entry name" value="GGDEF"/>
    <property type="match status" value="1"/>
</dbReference>
<name>A0ABY7YUA5_9HYPH</name>
<dbReference type="RefSeq" id="WP_282210298.1">
    <property type="nucleotide sequence ID" value="NZ_CP118247.1"/>
</dbReference>
<dbReference type="InterPro" id="IPR007890">
    <property type="entry name" value="CHASE2"/>
</dbReference>
<dbReference type="SUPFAM" id="SSF141868">
    <property type="entry name" value="EAL domain-like"/>
    <property type="match status" value="1"/>
</dbReference>
<dbReference type="InterPro" id="IPR000160">
    <property type="entry name" value="GGDEF_dom"/>
</dbReference>
<dbReference type="Pfam" id="PF00563">
    <property type="entry name" value="EAL"/>
    <property type="match status" value="1"/>
</dbReference>
<reference evidence="4 5" key="1">
    <citation type="submission" date="2023-02" db="EMBL/GenBank/DDBJ databases">
        <title>Devosia chondri sp. nov., isolated from the phycosphere of marine algae.</title>
        <authorList>
            <person name="Kim J.M."/>
            <person name="Lee J.K."/>
            <person name="Choi B.J."/>
            <person name="Bayburt H."/>
            <person name="Jeon C.O."/>
        </authorList>
    </citation>
    <scope>NUCLEOTIDE SEQUENCE [LARGE SCALE GENOMIC DNA]</scope>
    <source>
        <strain evidence="4 5">G2-5</strain>
    </source>
</reference>
<dbReference type="PROSITE" id="PS50883">
    <property type="entry name" value="EAL"/>
    <property type="match status" value="1"/>
</dbReference>
<dbReference type="SUPFAM" id="SSF55785">
    <property type="entry name" value="PYP-like sensor domain (PAS domain)"/>
    <property type="match status" value="1"/>
</dbReference>
<evidence type="ECO:0000313" key="4">
    <source>
        <dbReference type="EMBL" id="WDR04777.1"/>
    </source>
</evidence>
<dbReference type="CDD" id="cd01948">
    <property type="entry name" value="EAL"/>
    <property type="match status" value="1"/>
</dbReference>
<feature type="transmembrane region" description="Helical" evidence="1">
    <location>
        <begin position="280"/>
        <end position="299"/>
    </location>
</feature>
<dbReference type="SMART" id="SM00052">
    <property type="entry name" value="EAL"/>
    <property type="match status" value="1"/>
</dbReference>
<organism evidence="4 5">
    <name type="scientific">Devosia rhodophyticola</name>
    <dbReference type="NCBI Taxonomy" id="3026423"/>
    <lineage>
        <taxon>Bacteria</taxon>
        <taxon>Pseudomonadati</taxon>
        <taxon>Pseudomonadota</taxon>
        <taxon>Alphaproteobacteria</taxon>
        <taxon>Hyphomicrobiales</taxon>
        <taxon>Devosiaceae</taxon>
        <taxon>Devosia</taxon>
    </lineage>
</organism>
<dbReference type="PANTHER" id="PTHR44757">
    <property type="entry name" value="DIGUANYLATE CYCLASE DGCP"/>
    <property type="match status" value="1"/>
</dbReference>
<proteinExistence type="predicted"/>
<dbReference type="EMBL" id="CP118247">
    <property type="protein sequence ID" value="WDR04777.1"/>
    <property type="molecule type" value="Genomic_DNA"/>
</dbReference>
<dbReference type="InterPro" id="IPR035965">
    <property type="entry name" value="PAS-like_dom_sf"/>
</dbReference>
<dbReference type="InterPro" id="IPR043128">
    <property type="entry name" value="Rev_trsase/Diguanyl_cyclase"/>
</dbReference>
<dbReference type="InterPro" id="IPR035919">
    <property type="entry name" value="EAL_sf"/>
</dbReference>
<protein>
    <submittedName>
        <fullName evidence="4">EAL domain-containing protein</fullName>
    </submittedName>
</protein>
<dbReference type="PANTHER" id="PTHR44757:SF2">
    <property type="entry name" value="BIOFILM ARCHITECTURE MAINTENANCE PROTEIN MBAA"/>
    <property type="match status" value="1"/>
</dbReference>
<evidence type="ECO:0000313" key="5">
    <source>
        <dbReference type="Proteomes" id="UP001222118"/>
    </source>
</evidence>
<sequence length="915" mass="99409">MQKIPRNIRHWSEQAYRGALTLCLLLVLGFASQQDLFSTLDGSVENLHFQASSRPASGEIVFVQIDGKSLSQLGVWPWPRRLHAQLLDKIIAMGANEVAFDIDFSAASFAQEDSIFADSLKRAGGYAYLAAFQQVADPQGEIQLNRPIDLFAQYADPVLVNVEAGPATLLRRVAGGLTQSDGRVVPSMAQVLADSSAAVNVPVAIDFSIDLLSVDRISASEIIRGDVDPARIAGKQVVIGASAIELRDLFAVPRFGIVPGALVQIAAAETLKAHRALTMLGYWPGLVLAIMLSVLALRFAPKLRRWQEAGIYIVVGIVVESVTFLSLKLWAISCDTGVVHAALMGLLAVSLTVELASRRREQGRLQRQREVMQRILDRVVTDSFGGILVVDDTGMIVAASAAAGQILGRKQDLQECQSNKVLPAELLAHLAQPNVGVPQQCGCEIAGQQRTLELVVTRSWIPDAEEDRGQREITCLTFQDITERHRQEARLAYLAQHDSVTGALSRQTLVDQIETTLSCGRDCAVIVIQLTRLQIANEALGHEIGDRVLELVVERLRAITPHPARLSGDTFAVALAGVSNANELSKLCDKILDAMQSPFHVDSHTAILDAHLGVTTSRISGSDAAGLLRHADIALTQASVEPNRRFAMFAAELEAGIRARQSQDISLRRALRKNEFHLLFQPQVDLVTQEVIGVEALVRWQNGAMGTVSPADFIPLAEETGLIVAIGEWVLQDACQRIAACDWQGRLSVNVSAVQFELSDMVGTVKKALAMSGLDPSRLDLEITESLFVDNNSSIMFALDALRDMGIGIAMDDFGTGYSSLSYLARLPIDKMKIDQSFVRGLPEPDSLAIVETIVTLAHRLKKTIVAEGIETEEQRSILKDLDCEVGQGYLFGRPVTLAELGIDRAEPKRVNAAG</sequence>
<dbReference type="SMART" id="SM00267">
    <property type="entry name" value="GGDEF"/>
    <property type="match status" value="1"/>
</dbReference>